<dbReference type="Pfam" id="PF08263">
    <property type="entry name" value="LRRNT_2"/>
    <property type="match status" value="1"/>
</dbReference>
<keyword evidence="3 10" id="KW-0732">Signal</keyword>
<evidence type="ECO:0000256" key="8">
    <source>
        <dbReference type="ARBA" id="ARBA00046288"/>
    </source>
</evidence>
<feature type="chain" id="PRO_5042957998" description="Protein kinase domain-containing protein" evidence="10">
    <location>
        <begin position="25"/>
        <end position="719"/>
    </location>
</feature>
<evidence type="ECO:0000313" key="13">
    <source>
        <dbReference type="Proteomes" id="UP001324115"/>
    </source>
</evidence>
<protein>
    <recommendedName>
        <fullName evidence="11">Protein kinase domain-containing protein</fullName>
    </recommendedName>
</protein>
<keyword evidence="5" id="KW-1133">Transmembrane helix</keyword>
<comment type="subcellular location">
    <subcellularLocation>
        <location evidence="8">Endomembrane system</location>
        <topology evidence="8">Single-pass type I membrane protein</topology>
    </subcellularLocation>
</comment>
<evidence type="ECO:0000256" key="5">
    <source>
        <dbReference type="ARBA" id="ARBA00022989"/>
    </source>
</evidence>
<evidence type="ECO:0000256" key="6">
    <source>
        <dbReference type="ARBA" id="ARBA00023136"/>
    </source>
</evidence>
<name>A0AAN7FAF1_QUERU</name>
<dbReference type="InterPro" id="IPR013210">
    <property type="entry name" value="LRR_N_plant-typ"/>
</dbReference>
<feature type="compositionally biased region" description="Pro residues" evidence="9">
    <location>
        <begin position="315"/>
        <end position="324"/>
    </location>
</feature>
<feature type="compositionally biased region" description="Low complexity" evidence="9">
    <location>
        <begin position="325"/>
        <end position="339"/>
    </location>
</feature>
<feature type="region of interest" description="Disordered" evidence="9">
    <location>
        <begin position="302"/>
        <end position="355"/>
    </location>
</feature>
<reference evidence="12 13" key="1">
    <citation type="journal article" date="2023" name="G3 (Bethesda)">
        <title>A haplotype-resolved chromosome-scale genome for Quercus rubra L. provides insights into the genetics of adaptive traits for red oak species.</title>
        <authorList>
            <person name="Kapoor B."/>
            <person name="Jenkins J."/>
            <person name="Schmutz J."/>
            <person name="Zhebentyayeva T."/>
            <person name="Kuelheim C."/>
            <person name="Coggeshall M."/>
            <person name="Heim C."/>
            <person name="Lasky J.R."/>
            <person name="Leites L."/>
            <person name="Islam-Faridi N."/>
            <person name="Romero-Severson J."/>
            <person name="DeLeo V.L."/>
            <person name="Lucas S.M."/>
            <person name="Lazic D."/>
            <person name="Gailing O."/>
            <person name="Carlson J."/>
            <person name="Staton M."/>
        </authorList>
    </citation>
    <scope>NUCLEOTIDE SEQUENCE [LARGE SCALE GENOMIC DNA]</scope>
    <source>
        <strain evidence="12">Pseudo-F2</strain>
    </source>
</reference>
<evidence type="ECO:0000256" key="3">
    <source>
        <dbReference type="ARBA" id="ARBA00022729"/>
    </source>
</evidence>
<keyword evidence="1" id="KW-0433">Leucine-rich repeat</keyword>
<dbReference type="InterPro" id="IPR001245">
    <property type="entry name" value="Ser-Thr/Tyr_kinase_cat_dom"/>
</dbReference>
<dbReference type="InterPro" id="IPR011009">
    <property type="entry name" value="Kinase-like_dom_sf"/>
</dbReference>
<dbReference type="InterPro" id="IPR001611">
    <property type="entry name" value="Leu-rich_rpt"/>
</dbReference>
<keyword evidence="13" id="KW-1185">Reference proteome</keyword>
<dbReference type="AlphaFoldDB" id="A0AAN7FAF1"/>
<dbReference type="PANTHER" id="PTHR46084:SF1">
    <property type="entry name" value="PROTEIN MALE DISCOVERER 2"/>
    <property type="match status" value="1"/>
</dbReference>
<dbReference type="GO" id="GO:0012505">
    <property type="term" value="C:endomembrane system"/>
    <property type="evidence" value="ECO:0007669"/>
    <property type="project" value="UniProtKB-SubCell"/>
</dbReference>
<dbReference type="InterPro" id="IPR000719">
    <property type="entry name" value="Prot_kinase_dom"/>
</dbReference>
<dbReference type="FunFam" id="1.10.510.10:FF:000950">
    <property type="entry name" value="Inactive receptor-like serine/threonine-protein kinase At2g40270"/>
    <property type="match status" value="1"/>
</dbReference>
<dbReference type="Proteomes" id="UP001324115">
    <property type="component" value="Unassembled WGS sequence"/>
</dbReference>
<feature type="domain" description="Protein kinase" evidence="11">
    <location>
        <begin position="385"/>
        <end position="692"/>
    </location>
</feature>
<evidence type="ECO:0000256" key="4">
    <source>
        <dbReference type="ARBA" id="ARBA00022737"/>
    </source>
</evidence>
<dbReference type="EMBL" id="JAXUIC010000005">
    <property type="protein sequence ID" value="KAK4589627.1"/>
    <property type="molecule type" value="Genomic_DNA"/>
</dbReference>
<dbReference type="FunFam" id="3.30.200.20:FF:000489">
    <property type="entry name" value="Inactive receptor-like serine/threonine-protein kinase"/>
    <property type="match status" value="1"/>
</dbReference>
<comment type="caution">
    <text evidence="12">The sequence shown here is derived from an EMBL/GenBank/DDBJ whole genome shotgun (WGS) entry which is preliminary data.</text>
</comment>
<dbReference type="GO" id="GO:0005524">
    <property type="term" value="F:ATP binding"/>
    <property type="evidence" value="ECO:0007669"/>
    <property type="project" value="InterPro"/>
</dbReference>
<gene>
    <name evidence="12" type="ORF">RGQ29_020272</name>
</gene>
<dbReference type="FunFam" id="3.80.10.10:FF:000627">
    <property type="entry name" value="Probable leucine-rich repeat receptor-like protein kinase At2g33170"/>
    <property type="match status" value="1"/>
</dbReference>
<evidence type="ECO:0000256" key="9">
    <source>
        <dbReference type="SAM" id="MobiDB-lite"/>
    </source>
</evidence>
<keyword evidence="4" id="KW-0677">Repeat</keyword>
<keyword evidence="6" id="KW-0472">Membrane</keyword>
<feature type="signal peptide" evidence="10">
    <location>
        <begin position="1"/>
        <end position="24"/>
    </location>
</feature>
<evidence type="ECO:0000259" key="11">
    <source>
        <dbReference type="PROSITE" id="PS50011"/>
    </source>
</evidence>
<evidence type="ECO:0000256" key="2">
    <source>
        <dbReference type="ARBA" id="ARBA00022692"/>
    </source>
</evidence>
<dbReference type="Gene3D" id="3.80.10.10">
    <property type="entry name" value="Ribonuclease Inhibitor"/>
    <property type="match status" value="1"/>
</dbReference>
<dbReference type="InterPro" id="IPR032675">
    <property type="entry name" value="LRR_dom_sf"/>
</dbReference>
<dbReference type="PROSITE" id="PS50011">
    <property type="entry name" value="PROTEIN_KINASE_DOM"/>
    <property type="match status" value="1"/>
</dbReference>
<sequence>MGGRWKFSCFVALVLLSGFRGCWSLNDEGSALLEFRATIEYDPYGALANWNADDPDPCLWLGVCCINGEVQVLDLSGLSLEGTLAPEIGKLSNLRSLVLFKNHFSGAIPKELADLTKLEQLDLRDNNLSGTIPAEIGRMRSLKRLLLCDNKFEGSIPLELERLHMLSELEFDDNLSAAVATGIDYVNRKFGHCNGHGNSKQFNKANSFIIPIKGALMRYLHVLPLSLFKFGKDTPHGNGDRCDDKLASSSEPHMVHIAQKLVNFARRRLLEQSSNLAAAPASDGSSPSGPIIALPTMRSSGAFPAVPNEKKKKSPPPAPQPSPAHPNSSNSNRHPVHSPGSPGNTDNQKPSNSGTSGNTWKYIIITAGVAVLLILAAAIFCMFRSQAVATIGPWKTGLSGQLQKAFITGVPKLNRPELETACEDFSNIIDTFDGCIVYKGTLSSGVEIAVASTLIKTSKEWTKNSEIAYRKKIDTLSRLNHKNFVNLIGYCEEDEPFVRMMVFEYAPSGTLFEHLHVQEVEHLDWNARIRVIMGTAYCLQYMHHDLNPPVAHSNLNSGAIYLTDDYAAKIAEISFWTDAATKSKTSGEDDKEHSELPPFADPETNVYSFGILLLEIISGKLQYSEEQGHLVNWAAEYLNDKRSISYLIDPTLKSFKNNELDVICEVIQECIRPDPRQRLTMRDVVSKLREVIAISPDQATPRLSPLWWAELEILSVEAT</sequence>
<dbReference type="GO" id="GO:0004672">
    <property type="term" value="F:protein kinase activity"/>
    <property type="evidence" value="ECO:0007669"/>
    <property type="project" value="InterPro"/>
</dbReference>
<dbReference type="Gene3D" id="1.10.510.10">
    <property type="entry name" value="Transferase(Phosphotransferase) domain 1"/>
    <property type="match status" value="1"/>
</dbReference>
<dbReference type="SUPFAM" id="SSF52058">
    <property type="entry name" value="L domain-like"/>
    <property type="match status" value="1"/>
</dbReference>
<dbReference type="Pfam" id="PF00560">
    <property type="entry name" value="LRR_1"/>
    <property type="match status" value="1"/>
</dbReference>
<dbReference type="Pfam" id="PF07714">
    <property type="entry name" value="PK_Tyr_Ser-Thr"/>
    <property type="match status" value="1"/>
</dbReference>
<proteinExistence type="predicted"/>
<dbReference type="PANTHER" id="PTHR46084">
    <property type="entry name" value="PROTEIN MALE DISCOVERER 2"/>
    <property type="match status" value="1"/>
</dbReference>
<evidence type="ECO:0000256" key="7">
    <source>
        <dbReference type="ARBA" id="ARBA00023170"/>
    </source>
</evidence>
<evidence type="ECO:0000256" key="1">
    <source>
        <dbReference type="ARBA" id="ARBA00022614"/>
    </source>
</evidence>
<feature type="compositionally biased region" description="Polar residues" evidence="9">
    <location>
        <begin position="341"/>
        <end position="355"/>
    </location>
</feature>
<organism evidence="12 13">
    <name type="scientific">Quercus rubra</name>
    <name type="common">Northern red oak</name>
    <name type="synonym">Quercus borealis</name>
    <dbReference type="NCBI Taxonomy" id="3512"/>
    <lineage>
        <taxon>Eukaryota</taxon>
        <taxon>Viridiplantae</taxon>
        <taxon>Streptophyta</taxon>
        <taxon>Embryophyta</taxon>
        <taxon>Tracheophyta</taxon>
        <taxon>Spermatophyta</taxon>
        <taxon>Magnoliopsida</taxon>
        <taxon>eudicotyledons</taxon>
        <taxon>Gunneridae</taxon>
        <taxon>Pentapetalae</taxon>
        <taxon>rosids</taxon>
        <taxon>fabids</taxon>
        <taxon>Fagales</taxon>
        <taxon>Fagaceae</taxon>
        <taxon>Quercus</taxon>
    </lineage>
</organism>
<dbReference type="SUPFAM" id="SSF56112">
    <property type="entry name" value="Protein kinase-like (PK-like)"/>
    <property type="match status" value="1"/>
</dbReference>
<evidence type="ECO:0000313" key="12">
    <source>
        <dbReference type="EMBL" id="KAK4589627.1"/>
    </source>
</evidence>
<accession>A0AAN7FAF1</accession>
<keyword evidence="7" id="KW-0675">Receptor</keyword>
<evidence type="ECO:0000256" key="10">
    <source>
        <dbReference type="SAM" id="SignalP"/>
    </source>
</evidence>
<dbReference type="Gene3D" id="3.30.200.20">
    <property type="entry name" value="Phosphorylase Kinase, domain 1"/>
    <property type="match status" value="1"/>
</dbReference>
<keyword evidence="2" id="KW-0812">Transmembrane</keyword>